<comment type="caution">
    <text evidence="2">The sequence shown here is derived from an EMBL/GenBank/DDBJ whole genome shotgun (WGS) entry which is preliminary data.</text>
</comment>
<gene>
    <name evidence="2" type="ORF">OIU77_011299</name>
</gene>
<feature type="region of interest" description="Disordered" evidence="1">
    <location>
        <begin position="1"/>
        <end position="22"/>
    </location>
</feature>
<evidence type="ECO:0000313" key="3">
    <source>
        <dbReference type="Proteomes" id="UP001141253"/>
    </source>
</evidence>
<accession>A0ABQ8ZZP1</accession>
<dbReference type="Proteomes" id="UP001141253">
    <property type="component" value="Chromosome 8"/>
</dbReference>
<reference evidence="2" key="1">
    <citation type="submission" date="2022-10" db="EMBL/GenBank/DDBJ databases">
        <authorList>
            <person name="Hyden B.L."/>
            <person name="Feng K."/>
            <person name="Yates T."/>
            <person name="Jawdy S."/>
            <person name="Smart L.B."/>
            <person name="Muchero W."/>
        </authorList>
    </citation>
    <scope>NUCLEOTIDE SEQUENCE</scope>
    <source>
        <tissue evidence="2">Shoot tip</tissue>
    </source>
</reference>
<sequence length="66" mass="7275">MLPQADFSEHNHTPRHTQHTLIHGSTLGLDEIAKAAIMAKVFKDGSRAENAFVHHLEVYSDSPVLG</sequence>
<reference evidence="2" key="2">
    <citation type="journal article" date="2023" name="Int. J. Mol. Sci.">
        <title>De Novo Assembly and Annotation of 11 Diverse Shrub Willow (Salix) Genomes Reveals Novel Gene Organization in Sex-Linked Regions.</title>
        <authorList>
            <person name="Hyden B."/>
            <person name="Feng K."/>
            <person name="Yates T.B."/>
            <person name="Jawdy S."/>
            <person name="Cereghino C."/>
            <person name="Smart L.B."/>
            <person name="Muchero W."/>
        </authorList>
    </citation>
    <scope>NUCLEOTIDE SEQUENCE</scope>
    <source>
        <tissue evidence="2">Shoot tip</tissue>
    </source>
</reference>
<protein>
    <submittedName>
        <fullName evidence="2">Uncharacterized protein</fullName>
    </submittedName>
</protein>
<name>A0ABQ8ZZP1_9ROSI</name>
<evidence type="ECO:0000256" key="1">
    <source>
        <dbReference type="SAM" id="MobiDB-lite"/>
    </source>
</evidence>
<proteinExistence type="predicted"/>
<keyword evidence="3" id="KW-1185">Reference proteome</keyword>
<dbReference type="EMBL" id="JAPFFI010000023">
    <property type="protein sequence ID" value="KAJ6321167.1"/>
    <property type="molecule type" value="Genomic_DNA"/>
</dbReference>
<organism evidence="2 3">
    <name type="scientific">Salix suchowensis</name>
    <dbReference type="NCBI Taxonomy" id="1278906"/>
    <lineage>
        <taxon>Eukaryota</taxon>
        <taxon>Viridiplantae</taxon>
        <taxon>Streptophyta</taxon>
        <taxon>Embryophyta</taxon>
        <taxon>Tracheophyta</taxon>
        <taxon>Spermatophyta</taxon>
        <taxon>Magnoliopsida</taxon>
        <taxon>eudicotyledons</taxon>
        <taxon>Gunneridae</taxon>
        <taxon>Pentapetalae</taxon>
        <taxon>rosids</taxon>
        <taxon>fabids</taxon>
        <taxon>Malpighiales</taxon>
        <taxon>Salicaceae</taxon>
        <taxon>Saliceae</taxon>
        <taxon>Salix</taxon>
    </lineage>
</organism>
<evidence type="ECO:0000313" key="2">
    <source>
        <dbReference type="EMBL" id="KAJ6321167.1"/>
    </source>
</evidence>